<dbReference type="Proteomes" id="UP000242877">
    <property type="component" value="Unassembled WGS sequence"/>
</dbReference>
<dbReference type="PANTHER" id="PTHR15959:SF0">
    <property type="entry name" value="SYNTAXIN-18"/>
    <property type="match status" value="1"/>
</dbReference>
<comment type="caution">
    <text evidence="13">The sequence shown here is derived from an EMBL/GenBank/DDBJ whole genome shotgun (WGS) entry which is preliminary data.</text>
</comment>
<dbReference type="GO" id="GO:0031201">
    <property type="term" value="C:SNARE complex"/>
    <property type="evidence" value="ECO:0007669"/>
    <property type="project" value="TreeGrafter"/>
</dbReference>
<keyword evidence="7 9" id="KW-0175">Coiled coil</keyword>
<dbReference type="EMBL" id="AZGZ01000012">
    <property type="protein sequence ID" value="KZZ91984.1"/>
    <property type="molecule type" value="Genomic_DNA"/>
</dbReference>
<organism evidence="13 14">
    <name type="scientific">Ascosphaera apis ARSEF 7405</name>
    <dbReference type="NCBI Taxonomy" id="392613"/>
    <lineage>
        <taxon>Eukaryota</taxon>
        <taxon>Fungi</taxon>
        <taxon>Dikarya</taxon>
        <taxon>Ascomycota</taxon>
        <taxon>Pezizomycotina</taxon>
        <taxon>Eurotiomycetes</taxon>
        <taxon>Eurotiomycetidae</taxon>
        <taxon>Onygenales</taxon>
        <taxon>Ascosphaeraceae</taxon>
        <taxon>Ascosphaera</taxon>
    </lineage>
</organism>
<keyword evidence="8 11" id="KW-0472">Membrane</keyword>
<keyword evidence="14" id="KW-1185">Reference proteome</keyword>
<keyword evidence="6 11" id="KW-1133">Transmembrane helix</keyword>
<feature type="coiled-coil region" evidence="9">
    <location>
        <begin position="277"/>
        <end position="304"/>
    </location>
</feature>
<dbReference type="GO" id="GO:0015031">
    <property type="term" value="P:protein transport"/>
    <property type="evidence" value="ECO:0007669"/>
    <property type="project" value="UniProtKB-KW"/>
</dbReference>
<accession>A0A167Z095</accession>
<evidence type="ECO:0000256" key="9">
    <source>
        <dbReference type="SAM" id="Coils"/>
    </source>
</evidence>
<dbReference type="SMART" id="SM00397">
    <property type="entry name" value="t_SNARE"/>
    <property type="match status" value="1"/>
</dbReference>
<dbReference type="SUPFAM" id="SSF58038">
    <property type="entry name" value="SNARE fusion complex"/>
    <property type="match status" value="1"/>
</dbReference>
<evidence type="ECO:0000256" key="4">
    <source>
        <dbReference type="ARBA" id="ARBA00022692"/>
    </source>
</evidence>
<evidence type="ECO:0000256" key="10">
    <source>
        <dbReference type="SAM" id="MobiDB-lite"/>
    </source>
</evidence>
<evidence type="ECO:0000256" key="3">
    <source>
        <dbReference type="ARBA" id="ARBA00022448"/>
    </source>
</evidence>
<keyword evidence="4 11" id="KW-0812">Transmembrane</keyword>
<dbReference type="Pfam" id="PF10496">
    <property type="entry name" value="Syntaxin-18_N"/>
    <property type="match status" value="1"/>
</dbReference>
<evidence type="ECO:0000259" key="12">
    <source>
        <dbReference type="PROSITE" id="PS50192"/>
    </source>
</evidence>
<comment type="subcellular location">
    <subcellularLocation>
        <location evidence="1">Membrane</location>
        <topology evidence="1">Single-pass type IV membrane protein</topology>
    </subcellularLocation>
</comment>
<dbReference type="AlphaFoldDB" id="A0A167Z095"/>
<evidence type="ECO:0000256" key="1">
    <source>
        <dbReference type="ARBA" id="ARBA00004211"/>
    </source>
</evidence>
<evidence type="ECO:0000313" key="14">
    <source>
        <dbReference type="Proteomes" id="UP000242877"/>
    </source>
</evidence>
<evidence type="ECO:0000256" key="2">
    <source>
        <dbReference type="ARBA" id="ARBA00009063"/>
    </source>
</evidence>
<evidence type="ECO:0000256" key="8">
    <source>
        <dbReference type="ARBA" id="ARBA00023136"/>
    </source>
</evidence>
<proteinExistence type="inferred from homology"/>
<dbReference type="PROSITE" id="PS50192">
    <property type="entry name" value="T_SNARE"/>
    <property type="match status" value="1"/>
</dbReference>
<reference evidence="13 14" key="1">
    <citation type="journal article" date="2016" name="Genome Biol. Evol.">
        <title>Divergent and convergent evolution of fungal pathogenicity.</title>
        <authorList>
            <person name="Shang Y."/>
            <person name="Xiao G."/>
            <person name="Zheng P."/>
            <person name="Cen K."/>
            <person name="Zhan S."/>
            <person name="Wang C."/>
        </authorList>
    </citation>
    <scope>NUCLEOTIDE SEQUENCE [LARGE SCALE GENOMIC DNA]</scope>
    <source>
        <strain evidence="13 14">ARSEF 7405</strain>
    </source>
</reference>
<dbReference type="VEuPathDB" id="FungiDB:AAP_03203"/>
<evidence type="ECO:0000256" key="11">
    <source>
        <dbReference type="SAM" id="Phobius"/>
    </source>
</evidence>
<comment type="similarity">
    <text evidence="2">Belongs to the syntaxin family.</text>
</comment>
<dbReference type="GO" id="GO:0005783">
    <property type="term" value="C:endoplasmic reticulum"/>
    <property type="evidence" value="ECO:0007669"/>
    <property type="project" value="TreeGrafter"/>
</dbReference>
<evidence type="ECO:0000256" key="6">
    <source>
        <dbReference type="ARBA" id="ARBA00022989"/>
    </source>
</evidence>
<name>A0A167Z095_9EURO</name>
<dbReference type="GO" id="GO:0006890">
    <property type="term" value="P:retrograde vesicle-mediated transport, Golgi to endoplasmic reticulum"/>
    <property type="evidence" value="ECO:0007669"/>
    <property type="project" value="TreeGrafter"/>
</dbReference>
<evidence type="ECO:0000256" key="5">
    <source>
        <dbReference type="ARBA" id="ARBA00022927"/>
    </source>
</evidence>
<protein>
    <submittedName>
        <fullName evidence="13">SNARE-complex protein Syntaxin-18</fullName>
    </submittedName>
</protein>
<dbReference type="Gene3D" id="1.20.5.110">
    <property type="match status" value="1"/>
</dbReference>
<dbReference type="PANTHER" id="PTHR15959">
    <property type="entry name" value="SYNTAXIN-18"/>
    <property type="match status" value="1"/>
</dbReference>
<dbReference type="InterPro" id="IPR019529">
    <property type="entry name" value="Syntaxin-18_N"/>
</dbReference>
<feature type="transmembrane region" description="Helical" evidence="11">
    <location>
        <begin position="355"/>
        <end position="373"/>
    </location>
</feature>
<evidence type="ECO:0000256" key="7">
    <source>
        <dbReference type="ARBA" id="ARBA00023054"/>
    </source>
</evidence>
<sequence length="374" mass="41682">MTDITAEFNNLLTSRNAPETLPSDGRLSAEHIADDFLKEAYKISEHIASLLAYLRSIRQSYLAIGPRPTVARSQTTSSISSAISSATLRQQQRQLTDEERDQIDSETAALLHELSASISGLASAENLRHETQATIILKKFPLANSRVWKWANGASQDGTPFRSEEQVRLEGQEDTIKTVRESVLWTLRTGLESAAEVQRHMVEKRVERINEKEKSILYKMNKHGDVPALSTHSEPRAQDAFTGSSSLPPTKGENNLGDDEAAEIEAQLSPEQLQLFSEENNTMLRQYEETLDKAQNVEKSLLEITSLQQTLVSHLTSQDEMITQLVADAENTQTNVTKGNRELKRASERKSVARLVFYATAGLCASLVVWDAIF</sequence>
<feature type="region of interest" description="Disordered" evidence="10">
    <location>
        <begin position="236"/>
        <end position="257"/>
    </location>
</feature>
<feature type="domain" description="T-SNARE coiled-coil homology" evidence="12">
    <location>
        <begin position="284"/>
        <end position="346"/>
    </location>
</feature>
<evidence type="ECO:0000313" key="13">
    <source>
        <dbReference type="EMBL" id="KZZ91984.1"/>
    </source>
</evidence>
<dbReference type="InterPro" id="IPR000727">
    <property type="entry name" value="T_SNARE_dom"/>
</dbReference>
<keyword evidence="3" id="KW-0813">Transport</keyword>
<keyword evidence="5" id="KW-0653">Protein transport</keyword>
<dbReference type="OrthoDB" id="342981at2759"/>
<gene>
    <name evidence="13" type="ORF">AAP_03203</name>
</gene>